<dbReference type="SUPFAM" id="SSF81383">
    <property type="entry name" value="F-box domain"/>
    <property type="match status" value="1"/>
</dbReference>
<keyword evidence="2" id="KW-1185">Reference proteome</keyword>
<dbReference type="FunFam" id="1.20.1280.50:FF:000037">
    <property type="entry name" value="F-box protein SKIP19"/>
    <property type="match status" value="1"/>
</dbReference>
<dbReference type="SUPFAM" id="SSF52047">
    <property type="entry name" value="RNI-like"/>
    <property type="match status" value="1"/>
</dbReference>
<evidence type="ECO:0000313" key="1">
    <source>
        <dbReference type="EnsemblPlants" id="OMERI08G05370.1"/>
    </source>
</evidence>
<dbReference type="EnsemblPlants" id="OMERI08G05370.1">
    <property type="protein sequence ID" value="OMERI08G05370.1"/>
    <property type="gene ID" value="OMERI08G05370"/>
</dbReference>
<dbReference type="eggNOG" id="KOG1947">
    <property type="taxonomic scope" value="Eukaryota"/>
</dbReference>
<name>A0A0E0EIV8_9ORYZ</name>
<accession>A0A0E0EIV8</accession>
<reference evidence="1" key="2">
    <citation type="submission" date="2018-05" db="EMBL/GenBank/DDBJ databases">
        <title>OmerRS3 (Oryza meridionalis Reference Sequence Version 3).</title>
        <authorList>
            <person name="Zhang J."/>
            <person name="Kudrna D."/>
            <person name="Lee S."/>
            <person name="Talag J."/>
            <person name="Welchert J."/>
            <person name="Wing R.A."/>
        </authorList>
    </citation>
    <scope>NUCLEOTIDE SEQUENCE [LARGE SCALE GENOMIC DNA]</scope>
    <source>
        <strain evidence="1">cv. OR44</strain>
    </source>
</reference>
<dbReference type="Gramene" id="OMERI08G05370.1">
    <property type="protein sequence ID" value="OMERI08G05370.1"/>
    <property type="gene ID" value="OMERI08G05370"/>
</dbReference>
<evidence type="ECO:0000313" key="2">
    <source>
        <dbReference type="Proteomes" id="UP000008021"/>
    </source>
</evidence>
<dbReference type="InterPro" id="IPR032675">
    <property type="entry name" value="LRR_dom_sf"/>
</dbReference>
<protein>
    <recommendedName>
        <fullName evidence="3">F-box domain-containing protein</fullName>
    </recommendedName>
</protein>
<proteinExistence type="predicted"/>
<dbReference type="Gene3D" id="1.20.1280.50">
    <property type="match status" value="1"/>
</dbReference>
<organism evidence="1">
    <name type="scientific">Oryza meridionalis</name>
    <dbReference type="NCBI Taxonomy" id="40149"/>
    <lineage>
        <taxon>Eukaryota</taxon>
        <taxon>Viridiplantae</taxon>
        <taxon>Streptophyta</taxon>
        <taxon>Embryophyta</taxon>
        <taxon>Tracheophyta</taxon>
        <taxon>Spermatophyta</taxon>
        <taxon>Magnoliopsida</taxon>
        <taxon>Liliopsida</taxon>
        <taxon>Poales</taxon>
        <taxon>Poaceae</taxon>
        <taxon>BOP clade</taxon>
        <taxon>Oryzoideae</taxon>
        <taxon>Oryzeae</taxon>
        <taxon>Oryzinae</taxon>
        <taxon>Oryza</taxon>
    </lineage>
</organism>
<dbReference type="PANTHER" id="PTHR38926:SF71">
    <property type="entry name" value="OS08G0194350 PROTEIN"/>
    <property type="match status" value="1"/>
</dbReference>
<dbReference type="Proteomes" id="UP000008021">
    <property type="component" value="Chromosome 8"/>
</dbReference>
<dbReference type="Gene3D" id="3.80.10.10">
    <property type="entry name" value="Ribonuclease Inhibitor"/>
    <property type="match status" value="1"/>
</dbReference>
<dbReference type="AlphaFoldDB" id="A0A0E0EIV8"/>
<reference evidence="1" key="1">
    <citation type="submission" date="2015-04" db="UniProtKB">
        <authorList>
            <consortium name="EnsemblPlants"/>
        </authorList>
    </citation>
    <scope>IDENTIFICATION</scope>
</reference>
<dbReference type="PANTHER" id="PTHR38926">
    <property type="entry name" value="F-BOX DOMAIN CONTAINING PROTEIN, EXPRESSED"/>
    <property type="match status" value="1"/>
</dbReference>
<evidence type="ECO:0008006" key="3">
    <source>
        <dbReference type="Google" id="ProtNLM"/>
    </source>
</evidence>
<dbReference type="STRING" id="40149.A0A0E0EIV8"/>
<dbReference type="InterPro" id="IPR036047">
    <property type="entry name" value="F-box-like_dom_sf"/>
</dbReference>
<dbReference type="HOGENOM" id="CLU_044915_1_0_1"/>
<sequence>MEQVPVPEPPAEMRDWSELLLDALSVVFTKLGAVEVLIGAGLVCHSWLDAAKVPELWRTVDMAVLYRDMGSKNLGILTAMGKRAVKRSNWQLEVFKGRDFITNQLLKYVRRRSPCCLKSLHLESFTKLITKSPLLEDLVLNYCQSIRGDVYATVGEACPRLKRLEVRRRLGWWDDDDMLLTIAAMHGLRRLTLEGVRVRSRELTAIVDGCPRLELLDVSECFLRRDIVVDGALPAKCASIKTLKLPLFSDVDAAAAATAADDDGIF</sequence>
<dbReference type="FunFam" id="3.80.10.10:FF:001139">
    <property type="entry name" value="Os08g0194350 protein"/>
    <property type="match status" value="1"/>
</dbReference>